<keyword evidence="2" id="KW-0560">Oxidoreductase</keyword>
<dbReference type="Proteomes" id="UP000594774">
    <property type="component" value="Chromosome"/>
</dbReference>
<dbReference type="EMBL" id="CP066023">
    <property type="protein sequence ID" value="QQB83641.1"/>
    <property type="molecule type" value="Genomic_DNA"/>
</dbReference>
<evidence type="ECO:0000313" key="8">
    <source>
        <dbReference type="Proteomes" id="UP001223646"/>
    </source>
</evidence>
<dbReference type="EMBL" id="JASOOY020000020">
    <property type="protein sequence ID" value="MEO3717227.1"/>
    <property type="molecule type" value="Genomic_DNA"/>
</dbReference>
<accession>A0AAW9SJ43</accession>
<dbReference type="InterPro" id="IPR009023">
    <property type="entry name" value="HMG_CoA_Rdtase_NAD(P)-bd_sf"/>
</dbReference>
<protein>
    <submittedName>
        <fullName evidence="3">Hydroxymethylglutaryl-CoA reductase</fullName>
    </submittedName>
</protein>
<evidence type="ECO:0000313" key="5">
    <source>
        <dbReference type="EMBL" id="QQB83641.1"/>
    </source>
</evidence>
<dbReference type="EMBL" id="CP065628">
    <property type="protein sequence ID" value="QPR31762.1"/>
    <property type="molecule type" value="Genomic_DNA"/>
</dbReference>
<dbReference type="Pfam" id="PF00368">
    <property type="entry name" value="HMG-CoA_red"/>
    <property type="match status" value="1"/>
</dbReference>
<dbReference type="InterPro" id="IPR023074">
    <property type="entry name" value="HMG_CoA_Rdtase_cat_sf"/>
</dbReference>
<dbReference type="PRINTS" id="PR00071">
    <property type="entry name" value="HMGCOARDTASE"/>
</dbReference>
<reference evidence="6 7" key="1">
    <citation type="submission" date="2020-12" db="EMBL/GenBank/DDBJ databases">
        <title>FDA dAtabase for Regulatory Grade micrObial Sequences (FDA-ARGOS): Supporting development and validation of Infectious Disease Dx tests.</title>
        <authorList>
            <person name="Sproer C."/>
            <person name="Gronow S."/>
            <person name="Severitt S."/>
            <person name="Schroder I."/>
            <person name="Tallon L."/>
            <person name="Sadzewicz L."/>
            <person name="Zhao X."/>
            <person name="Boylan J."/>
            <person name="Ott S."/>
            <person name="Bowen H."/>
            <person name="Vavikolanu K."/>
            <person name="Mehta A."/>
            <person name="Aluvathingal J."/>
            <person name="Nadendla S."/>
            <person name="Lowell S."/>
            <person name="Myers T."/>
            <person name="Yan Y."/>
            <person name="Sichtig H."/>
        </authorList>
    </citation>
    <scope>NUCLEOTIDE SEQUENCE [LARGE SCALE GENOMIC DNA]</scope>
    <source>
        <strain evidence="4 6">FDAARGOS_938</strain>
        <strain evidence="5 7">FDAARGOS_991</strain>
    </source>
</reference>
<evidence type="ECO:0000313" key="7">
    <source>
        <dbReference type="Proteomes" id="UP000595198"/>
    </source>
</evidence>
<reference evidence="3" key="3">
    <citation type="submission" date="2024-05" db="EMBL/GenBank/DDBJ databases">
        <authorList>
            <person name="Wolfe A."/>
        </authorList>
    </citation>
    <scope>NUCLEOTIDE SEQUENCE</scope>
    <source>
        <strain evidence="3">UMB1064</strain>
    </source>
</reference>
<dbReference type="SUPFAM" id="SSF55035">
    <property type="entry name" value="NAD-binding domain of HMG-CoA reductase"/>
    <property type="match status" value="1"/>
</dbReference>
<evidence type="ECO:0000313" key="3">
    <source>
        <dbReference type="EMBL" id="MEO3717227.1"/>
    </source>
</evidence>
<proteinExistence type="inferred from homology"/>
<evidence type="ECO:0000256" key="2">
    <source>
        <dbReference type="ARBA" id="ARBA00023002"/>
    </source>
</evidence>
<gene>
    <name evidence="4" type="ORF">I6G95_04920</name>
    <name evidence="5" type="ORF">I6H48_05495</name>
    <name evidence="3" type="ORF">QP460_006465</name>
</gene>
<evidence type="ECO:0000256" key="1">
    <source>
        <dbReference type="ARBA" id="ARBA00007661"/>
    </source>
</evidence>
<sequence length="351" mass="38145">MAEKSSHDLEYAHVPLSWIGPVRISGNVMNDEVKIPLATYETPLWPSCGRGAKVSRMIEGGITCTFVGEKMTRSVIFTLDSAADAVVARDNILSRYDELKKVVESSSRFARLVDIHFQIASRLLFVRFDFFSGDASGHNMATLASERLMSYLMEQMPELGYGSISGNYCTDKKTSAVNGILGRGKYMIAEAVIPEPVVRERLRTTAKRLAELNERKNLVGSIMAGSLRSGNAHYANMLLGFYLATGQDAANIVEGSQGLTQVEALDDGSVRFSCTLPHLIVGSVGNGKGLDFVEKNLTALGCKEDREPGENARRLAACCAAIVWCGELSLLAAQTNPGELMEAHVSIERAK</sequence>
<comment type="similarity">
    <text evidence="1">Belongs to the HMG-CoA reductase family.</text>
</comment>
<reference evidence="3" key="2">
    <citation type="submission" date="2023-05" db="EMBL/GenBank/DDBJ databases">
        <authorList>
            <person name="Du J."/>
        </authorList>
    </citation>
    <scope>NUCLEOTIDE SEQUENCE</scope>
    <source>
        <strain evidence="3">UMB1064</strain>
    </source>
</reference>
<dbReference type="Proteomes" id="UP001223646">
    <property type="component" value="Unassembled WGS sequence"/>
</dbReference>
<dbReference type="AlphaFoldDB" id="A0AAW9SJ43"/>
<organism evidence="3 8">
    <name type="scientific">Corynebacterium amycolatum</name>
    <dbReference type="NCBI Taxonomy" id="43765"/>
    <lineage>
        <taxon>Bacteria</taxon>
        <taxon>Bacillati</taxon>
        <taxon>Actinomycetota</taxon>
        <taxon>Actinomycetes</taxon>
        <taxon>Mycobacteriales</taxon>
        <taxon>Corynebacteriaceae</taxon>
        <taxon>Corynebacterium</taxon>
    </lineage>
</organism>
<evidence type="ECO:0000313" key="6">
    <source>
        <dbReference type="Proteomes" id="UP000594774"/>
    </source>
</evidence>
<dbReference type="PANTHER" id="PTHR10572">
    <property type="entry name" value="3-HYDROXY-3-METHYLGLUTARYL-COENZYME A REDUCTASE"/>
    <property type="match status" value="1"/>
</dbReference>
<dbReference type="SUPFAM" id="SSF56542">
    <property type="entry name" value="Substrate-binding domain of HMG-CoA reductase"/>
    <property type="match status" value="1"/>
</dbReference>
<dbReference type="Proteomes" id="UP000595198">
    <property type="component" value="Chromosome"/>
</dbReference>
<dbReference type="GO" id="GO:0015936">
    <property type="term" value="P:coenzyme A metabolic process"/>
    <property type="evidence" value="ECO:0007669"/>
    <property type="project" value="InterPro"/>
</dbReference>
<evidence type="ECO:0000313" key="4">
    <source>
        <dbReference type="EMBL" id="QPR31762.1"/>
    </source>
</evidence>
<dbReference type="PROSITE" id="PS50065">
    <property type="entry name" value="HMG_COA_REDUCTASE_4"/>
    <property type="match status" value="1"/>
</dbReference>
<name>A0AAW9SJ43_CORAY</name>
<dbReference type="RefSeq" id="WP_115597997.1">
    <property type="nucleotide sequence ID" value="NZ_CP065628.1"/>
</dbReference>
<dbReference type="Gene3D" id="3.90.770.10">
    <property type="entry name" value="3-hydroxy-3-methylglutaryl-coenzyme A Reductase, Chain A, domain 2"/>
    <property type="match status" value="1"/>
</dbReference>
<keyword evidence="7" id="KW-1185">Reference proteome</keyword>
<dbReference type="InterPro" id="IPR009029">
    <property type="entry name" value="HMG_CoA_Rdtase_sub-bd_dom_sf"/>
</dbReference>
<dbReference type="GO" id="GO:0004420">
    <property type="term" value="F:hydroxymethylglutaryl-CoA reductase (NADPH) activity"/>
    <property type="evidence" value="ECO:0007669"/>
    <property type="project" value="InterPro"/>
</dbReference>
<dbReference type="Gene3D" id="3.30.70.420">
    <property type="entry name" value="Hydroxymethylglutaryl-CoA reductase, class I/II, NAD/NADP-binding domain"/>
    <property type="match status" value="1"/>
</dbReference>
<dbReference type="InterPro" id="IPR002202">
    <property type="entry name" value="HMG_CoA_Rdtase"/>
</dbReference>
<dbReference type="PANTHER" id="PTHR10572:SF24">
    <property type="entry name" value="3-HYDROXY-3-METHYLGLUTARYL-COENZYME A REDUCTASE"/>
    <property type="match status" value="1"/>
</dbReference>